<evidence type="ECO:0000313" key="2">
    <source>
        <dbReference type="Proteomes" id="UP001189429"/>
    </source>
</evidence>
<reference evidence="1" key="1">
    <citation type="submission" date="2023-10" db="EMBL/GenBank/DDBJ databases">
        <authorList>
            <person name="Chen Y."/>
            <person name="Shah S."/>
            <person name="Dougan E. K."/>
            <person name="Thang M."/>
            <person name="Chan C."/>
        </authorList>
    </citation>
    <scope>NUCLEOTIDE SEQUENCE [LARGE SCALE GENOMIC DNA]</scope>
</reference>
<sequence length="106" mass="11038">MSNMMLTPAGASLAGCSSARTAIPDGRASMITKAIPTLSAAKRMSNMVKASCFTSAVAAVWAGIAWRITAARATVINAADAPREVCSKPKAIPEWSSPPIRRMSDT</sequence>
<keyword evidence="2" id="KW-1185">Reference proteome</keyword>
<evidence type="ECO:0000313" key="1">
    <source>
        <dbReference type="EMBL" id="CAK0800428.1"/>
    </source>
</evidence>
<gene>
    <name evidence="1" type="ORF">PCOR1329_LOCUS8585</name>
</gene>
<protein>
    <submittedName>
        <fullName evidence="1">Uncharacterized protein</fullName>
    </submittedName>
</protein>
<name>A0ABN9QB26_9DINO</name>
<dbReference type="Proteomes" id="UP001189429">
    <property type="component" value="Unassembled WGS sequence"/>
</dbReference>
<comment type="caution">
    <text evidence="1">The sequence shown here is derived from an EMBL/GenBank/DDBJ whole genome shotgun (WGS) entry which is preliminary data.</text>
</comment>
<accession>A0ABN9QB26</accession>
<proteinExistence type="predicted"/>
<dbReference type="EMBL" id="CAUYUJ010002359">
    <property type="protein sequence ID" value="CAK0800428.1"/>
    <property type="molecule type" value="Genomic_DNA"/>
</dbReference>
<organism evidence="1 2">
    <name type="scientific">Prorocentrum cordatum</name>
    <dbReference type="NCBI Taxonomy" id="2364126"/>
    <lineage>
        <taxon>Eukaryota</taxon>
        <taxon>Sar</taxon>
        <taxon>Alveolata</taxon>
        <taxon>Dinophyceae</taxon>
        <taxon>Prorocentrales</taxon>
        <taxon>Prorocentraceae</taxon>
        <taxon>Prorocentrum</taxon>
    </lineage>
</organism>